<dbReference type="PROSITE" id="PS50887">
    <property type="entry name" value="GGDEF"/>
    <property type="match status" value="1"/>
</dbReference>
<feature type="transmembrane region" description="Helical" evidence="1">
    <location>
        <begin position="6"/>
        <end position="22"/>
    </location>
</feature>
<gene>
    <name evidence="3" type="ORF">BM613_08290</name>
</gene>
<feature type="transmembrane region" description="Helical" evidence="1">
    <location>
        <begin position="34"/>
        <end position="52"/>
    </location>
</feature>
<evidence type="ECO:0000259" key="2">
    <source>
        <dbReference type="PROSITE" id="PS50887"/>
    </source>
</evidence>
<evidence type="ECO:0000256" key="1">
    <source>
        <dbReference type="SAM" id="Phobius"/>
    </source>
</evidence>
<dbReference type="Proteomes" id="UP000245380">
    <property type="component" value="Unassembled WGS sequence"/>
</dbReference>
<dbReference type="CDD" id="cd01949">
    <property type="entry name" value="GGDEF"/>
    <property type="match status" value="1"/>
</dbReference>
<dbReference type="GO" id="GO:0052621">
    <property type="term" value="F:diguanylate cyclase activity"/>
    <property type="evidence" value="ECO:0007669"/>
    <property type="project" value="TreeGrafter"/>
</dbReference>
<dbReference type="GO" id="GO:0043709">
    <property type="term" value="P:cell adhesion involved in single-species biofilm formation"/>
    <property type="evidence" value="ECO:0007669"/>
    <property type="project" value="TreeGrafter"/>
</dbReference>
<sequence length="339" mass="39273">MTLYVLFIAAWITGFWEMIASVKEEFRFWRCPKGMWFMFQVVFPALGLYLWNRFLVPVSLYAYVMIYIGILHVHRKELLPRLTIFLSYLFFGSFLILVTLSSLELVNLVVVLLVAGIAVAFFLVKKCVLWMDGLLLLWILFQSNDALVDLYQTSLLGALLFLYSFERNVRARIAHERDHDVLTGLMNRRGFRDWLASRKNERQFGTLAVIDLDDFKLINDTYGHLAGDYILTEVGRRLCNSSRMDDVIVRFGGDEFVLVLPNSNLDQAYEFILRLHRELVQQKVTLPELDREIVLRASIGVAEGEIGSELFQMADQVLLQVKREGKNRVGFKKAHQDSE</sequence>
<name>A0A2U3D845_SULT2</name>
<feature type="transmembrane region" description="Helical" evidence="1">
    <location>
        <begin position="136"/>
        <end position="163"/>
    </location>
</feature>
<feature type="transmembrane region" description="Helical" evidence="1">
    <location>
        <begin position="106"/>
        <end position="124"/>
    </location>
</feature>
<dbReference type="NCBIfam" id="TIGR00254">
    <property type="entry name" value="GGDEF"/>
    <property type="match status" value="1"/>
</dbReference>
<comment type="caution">
    <text evidence="3">The sequence shown here is derived from an EMBL/GenBank/DDBJ whole genome shotgun (WGS) entry which is preliminary data.</text>
</comment>
<feature type="transmembrane region" description="Helical" evidence="1">
    <location>
        <begin position="82"/>
        <end position="100"/>
    </location>
</feature>
<dbReference type="AlphaFoldDB" id="A0A2U3D845"/>
<dbReference type="EMBL" id="MPDK01000012">
    <property type="protein sequence ID" value="PWI57464.1"/>
    <property type="molecule type" value="Genomic_DNA"/>
</dbReference>
<dbReference type="Gene3D" id="3.30.70.270">
    <property type="match status" value="1"/>
</dbReference>
<evidence type="ECO:0000313" key="4">
    <source>
        <dbReference type="Proteomes" id="UP000245380"/>
    </source>
</evidence>
<feature type="transmembrane region" description="Helical" evidence="1">
    <location>
        <begin position="58"/>
        <end position="75"/>
    </location>
</feature>
<protein>
    <recommendedName>
        <fullName evidence="2">GGDEF domain-containing protein</fullName>
    </recommendedName>
</protein>
<evidence type="ECO:0000313" key="3">
    <source>
        <dbReference type="EMBL" id="PWI57464.1"/>
    </source>
</evidence>
<dbReference type="GO" id="GO:0005886">
    <property type="term" value="C:plasma membrane"/>
    <property type="evidence" value="ECO:0007669"/>
    <property type="project" value="TreeGrafter"/>
</dbReference>
<feature type="domain" description="GGDEF" evidence="2">
    <location>
        <begin position="203"/>
        <end position="334"/>
    </location>
</feature>
<reference evidence="3 4" key="1">
    <citation type="submission" date="2016-11" db="EMBL/GenBank/DDBJ databases">
        <title>Comparative genomics of Acidibacillus ferroxidans species.</title>
        <authorList>
            <person name="Oliveira G."/>
            <person name="Nunes G."/>
            <person name="Oliveira R."/>
            <person name="Araujo F."/>
            <person name="Salim A."/>
            <person name="Scholte L."/>
            <person name="Morais D."/>
            <person name="Nancucheo I."/>
            <person name="Johnson D.B."/>
            <person name="Grail B."/>
            <person name="Bittencourt J."/>
            <person name="Valadares R."/>
        </authorList>
    </citation>
    <scope>NUCLEOTIDE SEQUENCE [LARGE SCALE GENOMIC DNA]</scope>
    <source>
        <strain evidence="3 4">Y002</strain>
    </source>
</reference>
<dbReference type="SUPFAM" id="SSF55073">
    <property type="entry name" value="Nucleotide cyclase"/>
    <property type="match status" value="1"/>
</dbReference>
<dbReference type="SMART" id="SM00267">
    <property type="entry name" value="GGDEF"/>
    <property type="match status" value="1"/>
</dbReference>
<dbReference type="PANTHER" id="PTHR45138">
    <property type="entry name" value="REGULATORY COMPONENTS OF SENSORY TRANSDUCTION SYSTEM"/>
    <property type="match status" value="1"/>
</dbReference>
<keyword evidence="4" id="KW-1185">Reference proteome</keyword>
<dbReference type="PANTHER" id="PTHR45138:SF9">
    <property type="entry name" value="DIGUANYLATE CYCLASE DGCM-RELATED"/>
    <property type="match status" value="1"/>
</dbReference>
<dbReference type="InterPro" id="IPR050469">
    <property type="entry name" value="Diguanylate_Cyclase"/>
</dbReference>
<accession>A0A2U3D845</accession>
<dbReference type="InterPro" id="IPR043128">
    <property type="entry name" value="Rev_trsase/Diguanyl_cyclase"/>
</dbReference>
<dbReference type="InterPro" id="IPR029787">
    <property type="entry name" value="Nucleotide_cyclase"/>
</dbReference>
<keyword evidence="1" id="KW-0472">Membrane</keyword>
<proteinExistence type="predicted"/>
<organism evidence="3 4">
    <name type="scientific">Sulfoacidibacillus thermotolerans</name>
    <name type="common">Acidibacillus sulfuroxidans</name>
    <dbReference type="NCBI Taxonomy" id="1765684"/>
    <lineage>
        <taxon>Bacteria</taxon>
        <taxon>Bacillati</taxon>
        <taxon>Bacillota</taxon>
        <taxon>Bacilli</taxon>
        <taxon>Bacillales</taxon>
        <taxon>Alicyclobacillaceae</taxon>
        <taxon>Sulfoacidibacillus</taxon>
    </lineage>
</organism>
<keyword evidence="1" id="KW-0812">Transmembrane</keyword>
<dbReference type="GO" id="GO:1902201">
    <property type="term" value="P:negative regulation of bacterial-type flagellum-dependent cell motility"/>
    <property type="evidence" value="ECO:0007669"/>
    <property type="project" value="TreeGrafter"/>
</dbReference>
<keyword evidence="1" id="KW-1133">Transmembrane helix</keyword>
<dbReference type="Pfam" id="PF00990">
    <property type="entry name" value="GGDEF"/>
    <property type="match status" value="1"/>
</dbReference>
<dbReference type="InterPro" id="IPR000160">
    <property type="entry name" value="GGDEF_dom"/>
</dbReference>